<feature type="transmembrane region" description="Helical" evidence="6">
    <location>
        <begin position="157"/>
        <end position="178"/>
    </location>
</feature>
<dbReference type="GO" id="GO:0016020">
    <property type="term" value="C:membrane"/>
    <property type="evidence" value="ECO:0007669"/>
    <property type="project" value="UniProtKB-SubCell"/>
</dbReference>
<dbReference type="RefSeq" id="XP_018189714.1">
    <property type="nucleotide sequence ID" value="XM_018332067.1"/>
</dbReference>
<dbReference type="Proteomes" id="UP000076632">
    <property type="component" value="Unassembled WGS sequence"/>
</dbReference>
<evidence type="ECO:0000256" key="5">
    <source>
        <dbReference type="SAM" id="MobiDB-lite"/>
    </source>
</evidence>
<evidence type="ECO:0000256" key="3">
    <source>
        <dbReference type="ARBA" id="ARBA00022989"/>
    </source>
</evidence>
<feature type="transmembrane region" description="Helical" evidence="6">
    <location>
        <begin position="49"/>
        <end position="68"/>
    </location>
</feature>
<protein>
    <recommendedName>
        <fullName evidence="7">TMEM205-like domain-containing protein</fullName>
    </recommendedName>
</protein>
<name>A0A165HZZ7_XYLHT</name>
<evidence type="ECO:0000259" key="7">
    <source>
        <dbReference type="Pfam" id="PF13664"/>
    </source>
</evidence>
<comment type="subcellular location">
    <subcellularLocation>
        <location evidence="1">Membrane</location>
    </subcellularLocation>
</comment>
<dbReference type="PANTHER" id="PTHR23241">
    <property type="entry name" value="LATE EMBRYOGENESIS ABUNDANT PLANTS LEA-RELATED"/>
    <property type="match status" value="1"/>
</dbReference>
<accession>A0A165HZZ7</accession>
<keyword evidence="9" id="KW-1185">Reference proteome</keyword>
<dbReference type="Pfam" id="PF13664">
    <property type="entry name" value="DUF4149"/>
    <property type="match status" value="1"/>
</dbReference>
<evidence type="ECO:0000313" key="9">
    <source>
        <dbReference type="Proteomes" id="UP000076632"/>
    </source>
</evidence>
<reference evidence="8 9" key="1">
    <citation type="journal article" date="2016" name="Fungal Biol.">
        <title>The genome of Xylona heveae provides a window into fungal endophytism.</title>
        <authorList>
            <person name="Gazis R."/>
            <person name="Kuo A."/>
            <person name="Riley R."/>
            <person name="LaButti K."/>
            <person name="Lipzen A."/>
            <person name="Lin J."/>
            <person name="Amirebrahimi M."/>
            <person name="Hesse C.N."/>
            <person name="Spatafora J.W."/>
            <person name="Henrissat B."/>
            <person name="Hainaut M."/>
            <person name="Grigoriev I.V."/>
            <person name="Hibbett D.S."/>
        </authorList>
    </citation>
    <scope>NUCLEOTIDE SEQUENCE [LARGE SCALE GENOMIC DNA]</scope>
    <source>
        <strain evidence="8 9">TC161</strain>
    </source>
</reference>
<evidence type="ECO:0000256" key="2">
    <source>
        <dbReference type="ARBA" id="ARBA00022692"/>
    </source>
</evidence>
<feature type="region of interest" description="Disordered" evidence="5">
    <location>
        <begin position="125"/>
        <end position="145"/>
    </location>
</feature>
<keyword evidence="4 6" id="KW-0472">Membrane</keyword>
<dbReference type="EMBL" id="KV407456">
    <property type="protein sequence ID" value="KZF24159.1"/>
    <property type="molecule type" value="Genomic_DNA"/>
</dbReference>
<gene>
    <name evidence="8" type="ORF">L228DRAFT_245047</name>
</gene>
<evidence type="ECO:0000256" key="4">
    <source>
        <dbReference type="ARBA" id="ARBA00023136"/>
    </source>
</evidence>
<dbReference type="InParanoid" id="A0A165HZZ7"/>
<dbReference type="OMA" id="PLTSKTM"/>
<dbReference type="InterPro" id="IPR053009">
    <property type="entry name" value="Xanthocillin_Biosynth-Assoc"/>
</dbReference>
<evidence type="ECO:0000256" key="1">
    <source>
        <dbReference type="ARBA" id="ARBA00004370"/>
    </source>
</evidence>
<keyword evidence="2 6" id="KW-0812">Transmembrane</keyword>
<feature type="domain" description="TMEM205-like" evidence="7">
    <location>
        <begin position="13"/>
        <end position="128"/>
    </location>
</feature>
<organism evidence="8 9">
    <name type="scientific">Xylona heveae (strain CBS 132557 / TC161)</name>
    <dbReference type="NCBI Taxonomy" id="1328760"/>
    <lineage>
        <taxon>Eukaryota</taxon>
        <taxon>Fungi</taxon>
        <taxon>Dikarya</taxon>
        <taxon>Ascomycota</taxon>
        <taxon>Pezizomycotina</taxon>
        <taxon>Xylonomycetes</taxon>
        <taxon>Xylonales</taxon>
        <taxon>Xylonaceae</taxon>
        <taxon>Xylona</taxon>
    </lineage>
</organism>
<dbReference type="GeneID" id="28897204"/>
<dbReference type="OrthoDB" id="1641132at2759"/>
<keyword evidence="3 6" id="KW-1133">Transmembrane helix</keyword>
<feature type="transmembrane region" description="Helical" evidence="6">
    <location>
        <begin position="95"/>
        <end position="116"/>
    </location>
</feature>
<dbReference type="AlphaFoldDB" id="A0A165HZZ7"/>
<proteinExistence type="predicted"/>
<evidence type="ECO:0000313" key="8">
    <source>
        <dbReference type="EMBL" id="KZF24159.1"/>
    </source>
</evidence>
<feature type="transmembrane region" description="Helical" evidence="6">
    <location>
        <begin position="12"/>
        <end position="37"/>
    </location>
</feature>
<sequence>MSSFTSPAPYHILSYGTLLGTSVFQSFVGGIVAFKVLPRPQFSTLQRHTFPIYFSMQTVLPVILALTYPGERSLLDPSVTSGSSLSGVLAEQNRIGVLAPLATMFVTGLVNLVFLMPRAHQTMRERAHQGTIDGKQSYDKGPHSPRMTQLNKRFGKIHGASTLLNLAGLVATVCYGFTLSGRLY</sequence>
<dbReference type="PANTHER" id="PTHR23241:SF106">
    <property type="entry name" value="DUF4149 DOMAIN-CONTAINING PROTEIN"/>
    <property type="match status" value="1"/>
</dbReference>
<evidence type="ECO:0000256" key="6">
    <source>
        <dbReference type="SAM" id="Phobius"/>
    </source>
</evidence>
<dbReference type="FunCoup" id="A0A165HZZ7">
    <property type="interactions" value="79"/>
</dbReference>
<dbReference type="InterPro" id="IPR025423">
    <property type="entry name" value="TMEM205-like"/>
</dbReference>